<name>A0ACC1TJP1_9AGAR</name>
<keyword evidence="2" id="KW-1185">Reference proteome</keyword>
<dbReference type="EMBL" id="MU795819">
    <property type="protein sequence ID" value="KAJ3804764.1"/>
    <property type="molecule type" value="Genomic_DNA"/>
</dbReference>
<organism evidence="1 2">
    <name type="scientific">Lentinula aff. lateritia</name>
    <dbReference type="NCBI Taxonomy" id="2804960"/>
    <lineage>
        <taxon>Eukaryota</taxon>
        <taxon>Fungi</taxon>
        <taxon>Dikarya</taxon>
        <taxon>Basidiomycota</taxon>
        <taxon>Agaricomycotina</taxon>
        <taxon>Agaricomycetes</taxon>
        <taxon>Agaricomycetidae</taxon>
        <taxon>Agaricales</taxon>
        <taxon>Marasmiineae</taxon>
        <taxon>Omphalotaceae</taxon>
        <taxon>Lentinula</taxon>
    </lineage>
</organism>
<comment type="caution">
    <text evidence="1">The sequence shown here is derived from an EMBL/GenBank/DDBJ whole genome shotgun (WGS) entry which is preliminary data.</text>
</comment>
<evidence type="ECO:0000313" key="2">
    <source>
        <dbReference type="Proteomes" id="UP001163835"/>
    </source>
</evidence>
<proteinExistence type="predicted"/>
<sequence>MIFPNKLPFILLVMTTSLCCMRLFVSVHASPLGATLKDQAQLNDRDLSYHEPPDQTAAGRIFLEIRKHDGFNALVHTRPTMRIQPSCFFRGGASSGAQTRYVPFQITVDQTKFSELDYLYSSTGSRSFNSRGKNPDKTIIVSPYFGNKKDPKSLDDLVLVFPNSLLLPFRESSDKNQNPLQIDAKKDQANSEKFADWRDWPKKIIDLPPDLKPRP</sequence>
<evidence type="ECO:0000313" key="1">
    <source>
        <dbReference type="EMBL" id="KAJ3804764.1"/>
    </source>
</evidence>
<accession>A0ACC1TJP1</accession>
<dbReference type="Proteomes" id="UP001163835">
    <property type="component" value="Unassembled WGS sequence"/>
</dbReference>
<reference evidence="1" key="1">
    <citation type="submission" date="2022-09" db="EMBL/GenBank/DDBJ databases">
        <title>A Global Phylogenomic Analysis of the Shiitake Genus Lentinula.</title>
        <authorList>
            <consortium name="DOE Joint Genome Institute"/>
            <person name="Sierra-Patev S."/>
            <person name="Min B."/>
            <person name="Naranjo-Ortiz M."/>
            <person name="Looney B."/>
            <person name="Konkel Z."/>
            <person name="Slot J.C."/>
            <person name="Sakamoto Y."/>
            <person name="Steenwyk J.L."/>
            <person name="Rokas A."/>
            <person name="Carro J."/>
            <person name="Camarero S."/>
            <person name="Ferreira P."/>
            <person name="Molpeceres G."/>
            <person name="Ruiz-Duenas F.J."/>
            <person name="Serrano A."/>
            <person name="Henrissat B."/>
            <person name="Drula E."/>
            <person name="Hughes K.W."/>
            <person name="Mata J.L."/>
            <person name="Ishikawa N.K."/>
            <person name="Vargas-Isla R."/>
            <person name="Ushijima S."/>
            <person name="Smith C.A."/>
            <person name="Ahrendt S."/>
            <person name="Andreopoulos W."/>
            <person name="He G."/>
            <person name="Labutti K."/>
            <person name="Lipzen A."/>
            <person name="Ng V."/>
            <person name="Riley R."/>
            <person name="Sandor L."/>
            <person name="Barry K."/>
            <person name="Martinez A.T."/>
            <person name="Xiao Y."/>
            <person name="Gibbons J.G."/>
            <person name="Terashima K."/>
            <person name="Grigoriev I.V."/>
            <person name="Hibbett D.S."/>
        </authorList>
    </citation>
    <scope>NUCLEOTIDE SEQUENCE</scope>
    <source>
        <strain evidence="1">TMI1499</strain>
    </source>
</reference>
<protein>
    <submittedName>
        <fullName evidence="1">Uncharacterized protein</fullName>
    </submittedName>
</protein>
<gene>
    <name evidence="1" type="ORF">F5876DRAFT_70362</name>
</gene>